<evidence type="ECO:0000259" key="3">
    <source>
        <dbReference type="PROSITE" id="PS50977"/>
    </source>
</evidence>
<dbReference type="AlphaFoldDB" id="A0A0P6YCP0"/>
<dbReference type="OrthoDB" id="9789566at2"/>
<accession>A0A0P6YCP0</accession>
<dbReference type="GO" id="GO:0006355">
    <property type="term" value="P:regulation of DNA-templated transcription"/>
    <property type="evidence" value="ECO:0007669"/>
    <property type="project" value="UniProtKB-ARBA"/>
</dbReference>
<dbReference type="STRING" id="70996.SE18_10555"/>
<feature type="DNA-binding region" description="H-T-H motif" evidence="2">
    <location>
        <begin position="40"/>
        <end position="59"/>
    </location>
</feature>
<dbReference type="InterPro" id="IPR036271">
    <property type="entry name" value="Tet_transcr_reg_TetR-rel_C_sf"/>
</dbReference>
<feature type="domain" description="HTH tetR-type" evidence="3">
    <location>
        <begin position="17"/>
        <end position="77"/>
    </location>
</feature>
<evidence type="ECO:0000256" key="2">
    <source>
        <dbReference type="PROSITE-ProRule" id="PRU00335"/>
    </source>
</evidence>
<evidence type="ECO:0000313" key="5">
    <source>
        <dbReference type="Proteomes" id="UP000050277"/>
    </source>
</evidence>
<keyword evidence="1 2" id="KW-0238">DNA-binding</keyword>
<dbReference type="PANTHER" id="PTHR30328">
    <property type="entry name" value="TRANSCRIPTIONAL REPRESSOR"/>
    <property type="match status" value="1"/>
</dbReference>
<dbReference type="InterPro" id="IPR009057">
    <property type="entry name" value="Homeodomain-like_sf"/>
</dbReference>
<dbReference type="Pfam" id="PF00440">
    <property type="entry name" value="TetR_N"/>
    <property type="match status" value="1"/>
</dbReference>
<proteinExistence type="predicted"/>
<dbReference type="InterPro" id="IPR001647">
    <property type="entry name" value="HTH_TetR"/>
</dbReference>
<comment type="caution">
    <text evidence="4">The sequence shown here is derived from an EMBL/GenBank/DDBJ whole genome shotgun (WGS) entry which is preliminary data.</text>
</comment>
<dbReference type="PRINTS" id="PR00455">
    <property type="entry name" value="HTHTETR"/>
</dbReference>
<evidence type="ECO:0000313" key="4">
    <source>
        <dbReference type="EMBL" id="KPL88147.1"/>
    </source>
</evidence>
<name>A0A0P6YCP0_9CHLR</name>
<dbReference type="PROSITE" id="PS50977">
    <property type="entry name" value="HTH_TETR_2"/>
    <property type="match status" value="1"/>
</dbReference>
<evidence type="ECO:0000256" key="1">
    <source>
        <dbReference type="ARBA" id="ARBA00023125"/>
    </source>
</evidence>
<dbReference type="RefSeq" id="WP_054534416.1">
    <property type="nucleotide sequence ID" value="NZ_LGKP01000017.1"/>
</dbReference>
<dbReference type="GO" id="GO:0003677">
    <property type="term" value="F:DNA binding"/>
    <property type="evidence" value="ECO:0007669"/>
    <property type="project" value="UniProtKB-UniRule"/>
</dbReference>
<keyword evidence="5" id="KW-1185">Reference proteome</keyword>
<dbReference type="SUPFAM" id="SSF48498">
    <property type="entry name" value="Tetracyclin repressor-like, C-terminal domain"/>
    <property type="match status" value="1"/>
</dbReference>
<dbReference type="PANTHER" id="PTHR30328:SF54">
    <property type="entry name" value="HTH-TYPE TRANSCRIPTIONAL REPRESSOR SCO4008"/>
    <property type="match status" value="1"/>
</dbReference>
<reference evidence="4 5" key="1">
    <citation type="submission" date="2015-07" db="EMBL/GenBank/DDBJ databases">
        <title>Whole genome sequence of Herpetosiphon geysericola DSM 7119.</title>
        <authorList>
            <person name="Hemp J."/>
            <person name="Ward L.M."/>
            <person name="Pace L.A."/>
            <person name="Fischer W.W."/>
        </authorList>
    </citation>
    <scope>NUCLEOTIDE SEQUENCE [LARGE SCALE GENOMIC DNA]</scope>
    <source>
        <strain evidence="4 5">DSM 7119</strain>
    </source>
</reference>
<dbReference type="EMBL" id="LGKP01000017">
    <property type="protein sequence ID" value="KPL88147.1"/>
    <property type="molecule type" value="Genomic_DNA"/>
</dbReference>
<sequence length="210" mass="23204">MQSNKPRGRPPRTFTEEARRTQLIDCAIQSLAELGYVKTSLAQIATRAAISTSVVSYYFAGKDDLLQTVLAAIYAHAASFMEQHISPTESAITLLQAYLAANLAYGRDHPTHVKAAAEILTHWQTEPDKLTSAPSTDASLFAPIEAILTWGQEQGVFRAFDPRPMAITIRAAIDQAFAAWLRDPSLDKDQYSVELIALFDHATRRIDITD</sequence>
<protein>
    <recommendedName>
        <fullName evidence="3">HTH tetR-type domain-containing protein</fullName>
    </recommendedName>
</protein>
<dbReference type="InterPro" id="IPR050109">
    <property type="entry name" value="HTH-type_TetR-like_transc_reg"/>
</dbReference>
<organism evidence="4 5">
    <name type="scientific">Herpetosiphon geysericola</name>
    <dbReference type="NCBI Taxonomy" id="70996"/>
    <lineage>
        <taxon>Bacteria</taxon>
        <taxon>Bacillati</taxon>
        <taxon>Chloroflexota</taxon>
        <taxon>Chloroflexia</taxon>
        <taxon>Herpetosiphonales</taxon>
        <taxon>Herpetosiphonaceae</taxon>
        <taxon>Herpetosiphon</taxon>
    </lineage>
</organism>
<dbReference type="Gene3D" id="1.10.357.10">
    <property type="entry name" value="Tetracycline Repressor, domain 2"/>
    <property type="match status" value="1"/>
</dbReference>
<dbReference type="Proteomes" id="UP000050277">
    <property type="component" value="Unassembled WGS sequence"/>
</dbReference>
<gene>
    <name evidence="4" type="ORF">SE18_10555</name>
</gene>
<dbReference type="SUPFAM" id="SSF46689">
    <property type="entry name" value="Homeodomain-like"/>
    <property type="match status" value="1"/>
</dbReference>